<dbReference type="InterPro" id="IPR050764">
    <property type="entry name" value="CbbQ/NirQ/NorQ/GpvN"/>
</dbReference>
<dbReference type="SUPFAM" id="SSF52540">
    <property type="entry name" value="P-loop containing nucleoside triphosphate hydrolases"/>
    <property type="match status" value="1"/>
</dbReference>
<dbReference type="InterPro" id="IPR003593">
    <property type="entry name" value="AAA+_ATPase"/>
</dbReference>
<name>A0ABU8J2X4_9BURK</name>
<comment type="caution">
    <text evidence="5">The sequence shown here is derived from an EMBL/GenBank/DDBJ whole genome shotgun (WGS) entry which is preliminary data.</text>
</comment>
<dbReference type="InterPro" id="IPR011704">
    <property type="entry name" value="ATPase_dyneun-rel_AAA"/>
</dbReference>
<dbReference type="InterPro" id="IPR013615">
    <property type="entry name" value="CbbQ_C"/>
</dbReference>
<dbReference type="PANTHER" id="PTHR42759:SF7">
    <property type="entry name" value="DENITRIFICATION REGULATORY PROTEIN NIRQ"/>
    <property type="match status" value="1"/>
</dbReference>
<keyword evidence="2" id="KW-0547">Nucleotide-binding</keyword>
<evidence type="ECO:0000259" key="4">
    <source>
        <dbReference type="SMART" id="SM00382"/>
    </source>
</evidence>
<gene>
    <name evidence="5" type="ORF">H3V53_34455</name>
</gene>
<reference evidence="5 6" key="1">
    <citation type="journal article" date="2022" name="Arch. Microbiol.">
        <title>Paraburkholderia bengalensis sp. nov. isolated from roots of Oryza sativa, IR64.</title>
        <authorList>
            <person name="Nag P."/>
            <person name="Mondal N."/>
            <person name="Sarkar J."/>
            <person name="Das S."/>
        </authorList>
    </citation>
    <scope>NUCLEOTIDE SEQUENCE [LARGE SCALE GENOMIC DNA]</scope>
    <source>
        <strain evidence="5 6">IR64_4_BI</strain>
    </source>
</reference>
<comment type="similarity">
    <text evidence="1">Belongs to the CbbQ/NirQ/NorQ/GpvN family.</text>
</comment>
<sequence>MTRPHAMDNASPIDAWRLAHAPWYRPASDEAECFAAAYRARLPIMLKGPTGCGKTRLVEHMAWTLGRPLVTIACHEDMTAGDLVGRYLLDGNGTYWQDGPLTLAVRHGAICYLDEVVEARNDTTVAIHPLTDARRFLPIDKRNELVAAHPDFVLVVSFNPQYQHRSKDLKTSTRQRFVALEMGWPDARAEAEIVAHESGADAALARQLVELGERTRTLAAATLQEGASTRLLIYAATLIAGGMDARTACRIAIVQPLSDDADLCTAFTAVVDSMFA</sequence>
<feature type="domain" description="AAA+ ATPase" evidence="4">
    <location>
        <begin position="40"/>
        <end position="257"/>
    </location>
</feature>
<evidence type="ECO:0000256" key="3">
    <source>
        <dbReference type="ARBA" id="ARBA00022840"/>
    </source>
</evidence>
<accession>A0ABU8J2X4</accession>
<dbReference type="Gene3D" id="3.40.50.300">
    <property type="entry name" value="P-loop containing nucleotide triphosphate hydrolases"/>
    <property type="match status" value="1"/>
</dbReference>
<dbReference type="Pfam" id="PF07728">
    <property type="entry name" value="AAA_5"/>
    <property type="match status" value="1"/>
</dbReference>
<dbReference type="Proteomes" id="UP001386437">
    <property type="component" value="Unassembled WGS sequence"/>
</dbReference>
<evidence type="ECO:0000256" key="1">
    <source>
        <dbReference type="ARBA" id="ARBA00009417"/>
    </source>
</evidence>
<dbReference type="PANTHER" id="PTHR42759">
    <property type="entry name" value="MOXR FAMILY PROTEIN"/>
    <property type="match status" value="1"/>
</dbReference>
<dbReference type="RefSeq" id="WP_054923458.1">
    <property type="nucleotide sequence ID" value="NZ_JACFYJ010000094.1"/>
</dbReference>
<evidence type="ECO:0000313" key="6">
    <source>
        <dbReference type="Proteomes" id="UP001386437"/>
    </source>
</evidence>
<evidence type="ECO:0000256" key="2">
    <source>
        <dbReference type="ARBA" id="ARBA00022741"/>
    </source>
</evidence>
<dbReference type="InterPro" id="IPR027417">
    <property type="entry name" value="P-loop_NTPase"/>
</dbReference>
<dbReference type="Pfam" id="PF08406">
    <property type="entry name" value="CbbQ_C"/>
    <property type="match status" value="1"/>
</dbReference>
<dbReference type="EMBL" id="JACFYJ010000094">
    <property type="protein sequence ID" value="MEI6002052.1"/>
    <property type="molecule type" value="Genomic_DNA"/>
</dbReference>
<dbReference type="SMART" id="SM00382">
    <property type="entry name" value="AAA"/>
    <property type="match status" value="1"/>
</dbReference>
<organism evidence="5 6">
    <name type="scientific">Paraburkholderia bengalensis</name>
    <dbReference type="NCBI Taxonomy" id="2747562"/>
    <lineage>
        <taxon>Bacteria</taxon>
        <taxon>Pseudomonadati</taxon>
        <taxon>Pseudomonadota</taxon>
        <taxon>Betaproteobacteria</taxon>
        <taxon>Burkholderiales</taxon>
        <taxon>Burkholderiaceae</taxon>
        <taxon>Paraburkholderia</taxon>
    </lineage>
</organism>
<protein>
    <submittedName>
        <fullName evidence="5">CbbQ/NirQ/NorQ/GpvN family protein</fullName>
    </submittedName>
</protein>
<keyword evidence="6" id="KW-1185">Reference proteome</keyword>
<proteinExistence type="inferred from homology"/>
<keyword evidence="3" id="KW-0067">ATP-binding</keyword>
<evidence type="ECO:0000313" key="5">
    <source>
        <dbReference type="EMBL" id="MEI6002052.1"/>
    </source>
</evidence>